<evidence type="ECO:0000259" key="1">
    <source>
        <dbReference type="Pfam" id="PF00534"/>
    </source>
</evidence>
<name>A0A975MQK1_9GAMM</name>
<dbReference type="InterPro" id="IPR050194">
    <property type="entry name" value="Glycosyltransferase_grp1"/>
</dbReference>
<dbReference type="PANTHER" id="PTHR45947">
    <property type="entry name" value="SULFOQUINOVOSYL TRANSFERASE SQD2"/>
    <property type="match status" value="1"/>
</dbReference>
<sequence>MIAIVSPQFYGVHGIARYLDSFLANLPADHPPIYMITGDEFHSPRAYPGVEIIDIPFSTTRYSLFTWGWAVRKLLLQLHRDNKIQWVNFHFPPLIPGLLLPKSIPMLLTAHTTYLGMSGRFYKEQLFQSQWSNLSLAVKSWMERRIFASAQKVITLTEQGRQEVLAYGYKGPIAVIPNGADINLFTPGDSVGKDIDVLFCGRIERRKGSRPLVELCKLLVQKQPDIKIVIVGYGDDDAWVNQNLGAYPDNITLAGKTPFSEMINYYQRSKVYASTSYYEGLPGTCLEAMAMQLPVAVWKFLFYEGIVISGETGLYAEPNDYEALAQQVLYLLANPETAAAMGKQGRQLIQEQYCWTKLAKDILSNYC</sequence>
<evidence type="ECO:0000313" key="3">
    <source>
        <dbReference type="EMBL" id="QWF71696.1"/>
    </source>
</evidence>
<feature type="domain" description="Glycosyltransferase subfamily 4-like N-terminal" evidence="2">
    <location>
        <begin position="13"/>
        <end position="183"/>
    </location>
</feature>
<accession>A0A975MQK1</accession>
<dbReference type="KEGG" id="mpad:KEF85_04250"/>
<dbReference type="PANTHER" id="PTHR45947:SF3">
    <property type="entry name" value="SULFOQUINOVOSYL TRANSFERASE SQD2"/>
    <property type="match status" value="1"/>
</dbReference>
<dbReference type="EMBL" id="CP073754">
    <property type="protein sequence ID" value="QWF71696.1"/>
    <property type="molecule type" value="Genomic_DNA"/>
</dbReference>
<dbReference type="Proteomes" id="UP000676649">
    <property type="component" value="Chromosome"/>
</dbReference>
<dbReference type="InterPro" id="IPR001296">
    <property type="entry name" value="Glyco_trans_1"/>
</dbReference>
<dbReference type="GO" id="GO:0016757">
    <property type="term" value="F:glycosyltransferase activity"/>
    <property type="evidence" value="ECO:0007669"/>
    <property type="project" value="InterPro"/>
</dbReference>
<organism evidence="3 4">
    <name type="scientific">Methylomonas paludis</name>
    <dbReference type="NCBI Taxonomy" id="1173101"/>
    <lineage>
        <taxon>Bacteria</taxon>
        <taxon>Pseudomonadati</taxon>
        <taxon>Pseudomonadota</taxon>
        <taxon>Gammaproteobacteria</taxon>
        <taxon>Methylococcales</taxon>
        <taxon>Methylococcaceae</taxon>
        <taxon>Methylomonas</taxon>
    </lineage>
</organism>
<keyword evidence="4" id="KW-1185">Reference proteome</keyword>
<proteinExistence type="predicted"/>
<dbReference type="AlphaFoldDB" id="A0A975MQK1"/>
<feature type="domain" description="Glycosyl transferase family 1" evidence="1">
    <location>
        <begin position="191"/>
        <end position="347"/>
    </location>
</feature>
<dbReference type="CDD" id="cd03801">
    <property type="entry name" value="GT4_PimA-like"/>
    <property type="match status" value="1"/>
</dbReference>
<dbReference type="SUPFAM" id="SSF53756">
    <property type="entry name" value="UDP-Glycosyltransferase/glycogen phosphorylase"/>
    <property type="match status" value="1"/>
</dbReference>
<reference evidence="3" key="1">
    <citation type="submission" date="2021-04" db="EMBL/GenBank/DDBJ databases">
        <title>Draft genome sequence data of methanotrophic Methylovulum sp. strain S1L and Methylomonas sp. strain S2AM isolated from boreal lake water columns.</title>
        <authorList>
            <person name="Rissanen A.J."/>
            <person name="Mangayil R."/>
            <person name="Svenning M.M."/>
            <person name="Khanongnuch R."/>
        </authorList>
    </citation>
    <scope>NUCLEOTIDE SEQUENCE</scope>
    <source>
        <strain evidence="3">S2AM</strain>
    </source>
</reference>
<evidence type="ECO:0000259" key="2">
    <source>
        <dbReference type="Pfam" id="PF13439"/>
    </source>
</evidence>
<dbReference type="RefSeq" id="WP_215583478.1">
    <property type="nucleotide sequence ID" value="NZ_CP073754.1"/>
</dbReference>
<dbReference type="Gene3D" id="3.40.50.2000">
    <property type="entry name" value="Glycogen Phosphorylase B"/>
    <property type="match status" value="2"/>
</dbReference>
<gene>
    <name evidence="3" type="ORF">KEF85_04250</name>
</gene>
<dbReference type="InterPro" id="IPR028098">
    <property type="entry name" value="Glyco_trans_4-like_N"/>
</dbReference>
<evidence type="ECO:0000313" key="4">
    <source>
        <dbReference type="Proteomes" id="UP000676649"/>
    </source>
</evidence>
<protein>
    <submittedName>
        <fullName evidence="3">Glycosyltransferase family 4 protein</fullName>
    </submittedName>
</protein>
<dbReference type="Pfam" id="PF00534">
    <property type="entry name" value="Glycos_transf_1"/>
    <property type="match status" value="1"/>
</dbReference>
<dbReference type="Pfam" id="PF13439">
    <property type="entry name" value="Glyco_transf_4"/>
    <property type="match status" value="1"/>
</dbReference>